<accession>A0A6A1TTA3</accession>
<dbReference type="Gene3D" id="3.10.450.530">
    <property type="entry name" value="Ribonuclease toxin, BrnT, of type II toxin-antitoxin system"/>
    <property type="match status" value="1"/>
</dbReference>
<sequence length="48" mass="5949">MNREQEPLSLFEWNEGKRRTNLEKHQIDFEDVVFALQEPRLEFRSDRN</sequence>
<evidence type="ECO:0000313" key="2">
    <source>
        <dbReference type="Proteomes" id="UP000386575"/>
    </source>
</evidence>
<dbReference type="Proteomes" id="UP000386575">
    <property type="component" value="Unassembled WGS sequence"/>
</dbReference>
<evidence type="ECO:0008006" key="3">
    <source>
        <dbReference type="Google" id="ProtNLM"/>
    </source>
</evidence>
<organism evidence="1 2">
    <name type="scientific">Neorhizobium galegae</name>
    <name type="common">Rhizobium galegae</name>
    <dbReference type="NCBI Taxonomy" id="399"/>
    <lineage>
        <taxon>Bacteria</taxon>
        <taxon>Pseudomonadati</taxon>
        <taxon>Pseudomonadota</taxon>
        <taxon>Alphaproteobacteria</taxon>
        <taxon>Hyphomicrobiales</taxon>
        <taxon>Rhizobiaceae</taxon>
        <taxon>Rhizobium/Agrobacterium group</taxon>
        <taxon>Neorhizobium</taxon>
    </lineage>
</organism>
<gene>
    <name evidence="1" type="ORF">F4V91_13675</name>
</gene>
<reference evidence="1 2" key="1">
    <citation type="submission" date="2019-09" db="EMBL/GenBank/DDBJ databases">
        <title>Genome sequencing of Ng87 strain.</title>
        <authorList>
            <person name="Karasev E.S."/>
            <person name="Andronov E."/>
        </authorList>
    </citation>
    <scope>NUCLEOTIDE SEQUENCE [LARGE SCALE GENOMIC DNA]</scope>
    <source>
        <strain evidence="1 2">Ng87</strain>
    </source>
</reference>
<comment type="caution">
    <text evidence="1">The sequence shown here is derived from an EMBL/GenBank/DDBJ whole genome shotgun (WGS) entry which is preliminary data.</text>
</comment>
<dbReference type="EMBL" id="VZUL01000002">
    <property type="protein sequence ID" value="KAB1087380.1"/>
    <property type="molecule type" value="Genomic_DNA"/>
</dbReference>
<dbReference type="AlphaFoldDB" id="A0A6A1TTA3"/>
<proteinExistence type="predicted"/>
<protein>
    <recommendedName>
        <fullName evidence="3">BrnT family toxin</fullName>
    </recommendedName>
</protein>
<dbReference type="InterPro" id="IPR038573">
    <property type="entry name" value="BrnT_sf"/>
</dbReference>
<evidence type="ECO:0000313" key="1">
    <source>
        <dbReference type="EMBL" id="KAB1087380.1"/>
    </source>
</evidence>
<name>A0A6A1TTA3_NEOGA</name>